<dbReference type="EMBL" id="PRFA01000019">
    <property type="protein sequence ID" value="PWU96315.1"/>
    <property type="molecule type" value="Genomic_DNA"/>
</dbReference>
<dbReference type="VEuPathDB" id="TriTrypDB:TcYC6_0074890"/>
<dbReference type="VEuPathDB" id="TriTrypDB:ECC02_003596"/>
<dbReference type="InterPro" id="IPR011990">
    <property type="entry name" value="TPR-like_helical_dom_sf"/>
</dbReference>
<dbReference type="VEuPathDB" id="TriTrypDB:TcBrA4_0056440"/>
<evidence type="ECO:0000313" key="1">
    <source>
        <dbReference type="EMBL" id="PWU96315.1"/>
    </source>
</evidence>
<gene>
    <name evidence="1" type="ORF">C4B63_19g174</name>
</gene>
<dbReference type="VEuPathDB" id="TriTrypDB:TCDM_01980"/>
<dbReference type="VEuPathDB" id="TriTrypDB:TcCL_ESM09514"/>
<dbReference type="VEuPathDB" id="TriTrypDB:C3747_9g218"/>
<dbReference type="VEuPathDB" id="TriTrypDB:TcCLB.506925.200"/>
<organism evidence="1 2">
    <name type="scientific">Trypanosoma cruzi</name>
    <dbReference type="NCBI Taxonomy" id="5693"/>
    <lineage>
        <taxon>Eukaryota</taxon>
        <taxon>Discoba</taxon>
        <taxon>Euglenozoa</taxon>
        <taxon>Kinetoplastea</taxon>
        <taxon>Metakinetoplastina</taxon>
        <taxon>Trypanosomatida</taxon>
        <taxon>Trypanosomatidae</taxon>
        <taxon>Trypanosoma</taxon>
        <taxon>Schizotrypanum</taxon>
    </lineage>
</organism>
<dbReference type="VEuPathDB" id="TriTrypDB:BCY84_03184"/>
<sequence length="800" mass="88378">MDRPPGPMHDLIRRAYEEMRLYSNYYAAIRIITAGLQLGERDSEENVLERQTSRQPFFDQSGTLQGSCSHNNDVFLSDRSGGSFTESTAVGKSRVISVSEGTKIVRVAPQLRGGFNRTQKFRMLLLRADAYSALKRHDKALQDAQAAVLMSHERSAEAHFVMGREFLRLFQLEASVVAFDKAESLLCSSPIFSGNPCVEEITAEDFWAQRGYHMEDVQRLKLNRCSMEQEEQKAHGVLLGQRVDDGANGVLASEHALVTSTSSEGLNVANPQLLYWRQLAKEARALHKMSTSHILPIGFLQTALLFLDHQMSTVRFGVVACLENTTSRNFRLTGCSSPDAAFRNGMQFPDTIPPGCCGIALLQPRGRWGGFVCSVCYEVADNGVCCFFCFETSFMGSNKCGVRFASERRSLEFACGLRDPNSNTSGSSSSDTTTREFVNFKIPNPSLWLPTHVAPLPSGRKLKVSGATRSNSRVIMFSVTEILSVRLRSVELLTALEFAGPVVLKKMSAVNRRYRELVNNLPPTMFFGSSRCLYPDYCLLSDRTSSPWIVHDKEPVRWSFVFDGRLMNRELFMVSDSTDPQNNILYFSGESCGSIETVVFYGDRRTLIAQIKGSWVPFSSTLYFCTSSGRTFASCFLNRNSELTLVWEGASKKNKSEDVEYVMHRVESVRRTGFGGTTSTVSNLSTVNGFGGTEESNSMLFSSSSGVVLASPLAPSRGNRGFLVETYAVWRSQGTNAGSAACGITRQTNNGMELVAEVTISPPSAQTVTKGSVVAEITFCTGADALLITLMAYCRFQWDG</sequence>
<dbReference type="SUPFAM" id="SSF48452">
    <property type="entry name" value="TPR-like"/>
    <property type="match status" value="1"/>
</dbReference>
<name>A0A2V2VIR4_TRYCR</name>
<proteinExistence type="predicted"/>
<dbReference type="VEuPathDB" id="TriTrypDB:C4B63_19g174"/>
<protein>
    <submittedName>
        <fullName evidence="1">Uncharacterized protein</fullName>
    </submittedName>
</protein>
<dbReference type="Proteomes" id="UP000246121">
    <property type="component" value="Unassembled WGS sequence"/>
</dbReference>
<evidence type="ECO:0000313" key="2">
    <source>
        <dbReference type="Proteomes" id="UP000246121"/>
    </source>
</evidence>
<comment type="caution">
    <text evidence="1">The sequence shown here is derived from an EMBL/GenBank/DDBJ whole genome shotgun (WGS) entry which is preliminary data.</text>
</comment>
<dbReference type="VEuPathDB" id="TriTrypDB:TCSYLVIO_007406"/>
<dbReference type="AlphaFoldDB" id="A0A2V2VIR4"/>
<dbReference type="VEuPathDB" id="TriTrypDB:Tc_MARK_6378"/>
<dbReference type="VEuPathDB" id="TriTrypDB:TcG_05069"/>
<dbReference type="Gene3D" id="1.25.40.10">
    <property type="entry name" value="Tetratricopeptide repeat domain"/>
    <property type="match status" value="1"/>
</dbReference>
<reference evidence="1 2" key="1">
    <citation type="journal article" date="2018" name="Microb. Genom.">
        <title>Expanding an expanded genome: long-read sequencing of Trypanosoma cruzi.</title>
        <authorList>
            <person name="Berna L."/>
            <person name="Rodriguez M."/>
            <person name="Chiribao M.L."/>
            <person name="Parodi-Talice A."/>
            <person name="Pita S."/>
            <person name="Rijo G."/>
            <person name="Alvarez-Valin F."/>
            <person name="Robello C."/>
        </authorList>
    </citation>
    <scope>NUCLEOTIDE SEQUENCE [LARGE SCALE GENOMIC DNA]</scope>
    <source>
        <strain evidence="1 2">Dm28c</strain>
    </source>
</reference>
<accession>A0A2V2VIR4</accession>